<sequence length="193" mass="20422">MTGLLAPVLTPDDLPLAELCAARLDGEVYPLVDSWCPVDEVDGPVVRALAAGQLVPPRAIAERMTAAWVYGLVAEPGRHQFCVDHGARTHVPPSQRLQLREVHCAAEETRVIAGLRVTTPLRTVVDLARSPAPGAAGTDAEPGLVALLAALLRLGGFADADAAEQLCRRQNLPHKVIALARLAAAQALLEHPL</sequence>
<keyword evidence="2" id="KW-1185">Reference proteome</keyword>
<protein>
    <recommendedName>
        <fullName evidence="3">AbiEi antitoxin C-terminal domain-containing protein</fullName>
    </recommendedName>
</protein>
<proteinExistence type="predicted"/>
<dbReference type="Proteomes" id="UP000297866">
    <property type="component" value="Unassembled WGS sequence"/>
</dbReference>
<comment type="caution">
    <text evidence="1">The sequence shown here is derived from an EMBL/GenBank/DDBJ whole genome shotgun (WGS) entry which is preliminary data.</text>
</comment>
<name>A0A4R8UH24_9MICO</name>
<gene>
    <name evidence="1" type="ORF">E3O23_02325</name>
</gene>
<evidence type="ECO:0000313" key="2">
    <source>
        <dbReference type="Proteomes" id="UP000297866"/>
    </source>
</evidence>
<dbReference type="OrthoDB" id="4802815at2"/>
<reference evidence="1 2" key="1">
    <citation type="submission" date="2019-03" db="EMBL/GenBank/DDBJ databases">
        <title>Genomics of glacier-inhabiting Cryobacterium strains.</title>
        <authorList>
            <person name="Liu Q."/>
            <person name="Xin Y.-H."/>
        </authorList>
    </citation>
    <scope>NUCLEOTIDE SEQUENCE [LARGE SCALE GENOMIC DNA]</scope>
    <source>
        <strain evidence="1 2">Sr47</strain>
    </source>
</reference>
<dbReference type="RefSeq" id="WP_134487730.1">
    <property type="nucleotide sequence ID" value="NZ_SOEZ01000011.1"/>
</dbReference>
<organism evidence="1 2">
    <name type="scientific">Cryobacterium tagatosivorans</name>
    <dbReference type="NCBI Taxonomy" id="1259199"/>
    <lineage>
        <taxon>Bacteria</taxon>
        <taxon>Bacillati</taxon>
        <taxon>Actinomycetota</taxon>
        <taxon>Actinomycetes</taxon>
        <taxon>Micrococcales</taxon>
        <taxon>Microbacteriaceae</taxon>
        <taxon>Cryobacterium</taxon>
    </lineage>
</organism>
<evidence type="ECO:0008006" key="3">
    <source>
        <dbReference type="Google" id="ProtNLM"/>
    </source>
</evidence>
<evidence type="ECO:0000313" key="1">
    <source>
        <dbReference type="EMBL" id="TFB55612.1"/>
    </source>
</evidence>
<dbReference type="EMBL" id="SOEZ01000011">
    <property type="protein sequence ID" value="TFB55612.1"/>
    <property type="molecule type" value="Genomic_DNA"/>
</dbReference>
<accession>A0A4R8UH24</accession>
<dbReference type="AlphaFoldDB" id="A0A4R8UH24"/>